<dbReference type="Proteomes" id="UP000232688">
    <property type="component" value="Unassembled WGS sequence"/>
</dbReference>
<dbReference type="VEuPathDB" id="FungiDB:FUN_013754"/>
<evidence type="ECO:0000313" key="2">
    <source>
        <dbReference type="EMBL" id="PKC15950.1"/>
    </source>
</evidence>
<dbReference type="Proteomes" id="UP000232722">
    <property type="component" value="Unassembled WGS sequence"/>
</dbReference>
<sequence length="137" mass="16381">MDVTYFENPGMARDHYRSFAYVTGTYPLKSKYVLKISVDIIKDRRLRNEPIMEYYFTHNLLCQFYWIDDTIAHLYFSSENQLQHASNWWKSKDMLIEKLGKDIKNDKLPHEGNHTSIQNKTGHSIPSTSKKRRQIHR</sequence>
<organism evidence="2 5">
    <name type="scientific">Rhizophagus irregularis</name>
    <dbReference type="NCBI Taxonomy" id="588596"/>
    <lineage>
        <taxon>Eukaryota</taxon>
        <taxon>Fungi</taxon>
        <taxon>Fungi incertae sedis</taxon>
        <taxon>Mucoromycota</taxon>
        <taxon>Glomeromycotina</taxon>
        <taxon>Glomeromycetes</taxon>
        <taxon>Glomerales</taxon>
        <taxon>Glomeraceae</taxon>
        <taxon>Rhizophagus</taxon>
    </lineage>
</organism>
<accession>A0A2N0QA53</accession>
<reference evidence="2 5" key="1">
    <citation type="submission" date="2016-04" db="EMBL/GenBank/DDBJ databases">
        <title>Genome analyses suggest a sexual origin of heterokaryosis in a supposedly ancient asexual fungus.</title>
        <authorList>
            <person name="Ropars J."/>
            <person name="Sedzielewska K."/>
            <person name="Noel J."/>
            <person name="Charron P."/>
            <person name="Farinelli L."/>
            <person name="Marton T."/>
            <person name="Kruger M."/>
            <person name="Pelin A."/>
            <person name="Brachmann A."/>
            <person name="Corradi N."/>
        </authorList>
    </citation>
    <scope>NUCLEOTIDE SEQUENCE [LARGE SCALE GENOMIC DNA]</scope>
    <source>
        <strain evidence="2 5">A5</strain>
    </source>
</reference>
<dbReference type="VEuPathDB" id="FungiDB:RhiirFUN_017306"/>
<feature type="compositionally biased region" description="Polar residues" evidence="1">
    <location>
        <begin position="114"/>
        <end position="128"/>
    </location>
</feature>
<protein>
    <submittedName>
        <fullName evidence="2">Uncharacterized protein</fullName>
    </submittedName>
</protein>
<reference evidence="3 4" key="4">
    <citation type="submission" date="2017-10" db="EMBL/GenBank/DDBJ databases">
        <title>Genome analyses suggest a sexual origin of heterokaryosis in a supposedly ancient asexual fungus.</title>
        <authorList>
            <person name="Corradi N."/>
            <person name="Sedzielewska K."/>
            <person name="Noel J."/>
            <person name="Charron P."/>
            <person name="Farinelli L."/>
            <person name="Marton T."/>
            <person name="Kruger M."/>
            <person name="Pelin A."/>
            <person name="Brachmann A."/>
            <person name="Corradi N."/>
        </authorList>
    </citation>
    <scope>NUCLEOTIDE SEQUENCE [LARGE SCALE GENOMIC DNA]</scope>
    <source>
        <strain evidence="3 4">A1</strain>
    </source>
</reference>
<evidence type="ECO:0000313" key="5">
    <source>
        <dbReference type="Proteomes" id="UP000232722"/>
    </source>
</evidence>
<dbReference type="AlphaFoldDB" id="A0A2N0QA53"/>
<dbReference type="VEuPathDB" id="FungiDB:RhiirA1_409137"/>
<evidence type="ECO:0000313" key="3">
    <source>
        <dbReference type="EMBL" id="PKC74472.1"/>
    </source>
</evidence>
<feature type="region of interest" description="Disordered" evidence="1">
    <location>
        <begin position="104"/>
        <end position="137"/>
    </location>
</feature>
<feature type="compositionally biased region" description="Basic and acidic residues" evidence="1">
    <location>
        <begin position="104"/>
        <end position="113"/>
    </location>
</feature>
<dbReference type="EMBL" id="LLXJ01000067">
    <property type="protein sequence ID" value="PKC15950.1"/>
    <property type="molecule type" value="Genomic_DNA"/>
</dbReference>
<gene>
    <name evidence="3" type="ORF">RhiirA1_409137</name>
    <name evidence="2" type="ORF">RhiirA5_348404</name>
</gene>
<evidence type="ECO:0000313" key="4">
    <source>
        <dbReference type="Proteomes" id="UP000232688"/>
    </source>
</evidence>
<reference evidence="3 4" key="3">
    <citation type="submission" date="2017-10" db="EMBL/GenBank/DDBJ databases">
        <title>Extensive intraspecific genome diversity in a model arbuscular mycorrhizal fungus.</title>
        <authorList>
            <person name="Chen E.C.H."/>
            <person name="Morin E."/>
            <person name="Baudet D."/>
            <person name="Noel J."/>
            <person name="Ndikumana S."/>
            <person name="Charron P."/>
            <person name="St-Onge C."/>
            <person name="Giorgi J."/>
            <person name="Grigoriev I.V."/>
            <person name="Roux C."/>
            <person name="Martin F.M."/>
            <person name="Corradi N."/>
        </authorList>
    </citation>
    <scope>NUCLEOTIDE SEQUENCE [LARGE SCALE GENOMIC DNA]</scope>
    <source>
        <strain evidence="3 4">A1</strain>
    </source>
</reference>
<evidence type="ECO:0000256" key="1">
    <source>
        <dbReference type="SAM" id="MobiDB-lite"/>
    </source>
</evidence>
<proteinExistence type="predicted"/>
<reference evidence="2 5" key="2">
    <citation type="submission" date="2017-09" db="EMBL/GenBank/DDBJ databases">
        <title>Extensive intraspecific genome diversity in a model arbuscular mycorrhizal fungus.</title>
        <authorList>
            <person name="Chen E.C."/>
            <person name="Morin E."/>
            <person name="Beaudet D."/>
            <person name="Noel J."/>
            <person name="Ndikumana S."/>
            <person name="Charron P."/>
            <person name="St-Onge C."/>
            <person name="Giorgi J."/>
            <person name="Grigoriev I.V."/>
            <person name="Roux C."/>
            <person name="Martin F.M."/>
            <person name="Corradi N."/>
        </authorList>
    </citation>
    <scope>NUCLEOTIDE SEQUENCE [LARGE SCALE GENOMIC DNA]</scope>
    <source>
        <strain evidence="2 5">A5</strain>
    </source>
</reference>
<dbReference type="EMBL" id="LLXH01000051">
    <property type="protein sequence ID" value="PKC74472.1"/>
    <property type="molecule type" value="Genomic_DNA"/>
</dbReference>
<comment type="caution">
    <text evidence="2">The sequence shown here is derived from an EMBL/GenBank/DDBJ whole genome shotgun (WGS) entry which is preliminary data.</text>
</comment>
<name>A0A2N0QA53_9GLOM</name>